<name>A0ABP4NQC0_9ACTN</name>
<evidence type="ECO:0000313" key="2">
    <source>
        <dbReference type="Proteomes" id="UP001501470"/>
    </source>
</evidence>
<evidence type="ECO:0000313" key="1">
    <source>
        <dbReference type="EMBL" id="GAA1564464.1"/>
    </source>
</evidence>
<organism evidence="1 2">
    <name type="scientific">Dactylosporangium maewongense</name>
    <dbReference type="NCBI Taxonomy" id="634393"/>
    <lineage>
        <taxon>Bacteria</taxon>
        <taxon>Bacillati</taxon>
        <taxon>Actinomycetota</taxon>
        <taxon>Actinomycetes</taxon>
        <taxon>Micromonosporales</taxon>
        <taxon>Micromonosporaceae</taxon>
        <taxon>Dactylosporangium</taxon>
    </lineage>
</organism>
<dbReference type="Proteomes" id="UP001501470">
    <property type="component" value="Unassembled WGS sequence"/>
</dbReference>
<keyword evidence="2" id="KW-1185">Reference proteome</keyword>
<comment type="caution">
    <text evidence="1">The sequence shown here is derived from an EMBL/GenBank/DDBJ whole genome shotgun (WGS) entry which is preliminary data.</text>
</comment>
<gene>
    <name evidence="1" type="ORF">GCM10009827_102570</name>
</gene>
<accession>A0ABP4NQC0</accession>
<proteinExistence type="predicted"/>
<protein>
    <submittedName>
        <fullName evidence="1">Uncharacterized protein</fullName>
    </submittedName>
</protein>
<reference evidence="2" key="1">
    <citation type="journal article" date="2019" name="Int. J. Syst. Evol. Microbiol.">
        <title>The Global Catalogue of Microorganisms (GCM) 10K type strain sequencing project: providing services to taxonomists for standard genome sequencing and annotation.</title>
        <authorList>
            <consortium name="The Broad Institute Genomics Platform"/>
            <consortium name="The Broad Institute Genome Sequencing Center for Infectious Disease"/>
            <person name="Wu L."/>
            <person name="Ma J."/>
        </authorList>
    </citation>
    <scope>NUCLEOTIDE SEQUENCE [LARGE SCALE GENOMIC DNA]</scope>
    <source>
        <strain evidence="2">JCM 15933</strain>
    </source>
</reference>
<dbReference type="EMBL" id="BAAAQD010000034">
    <property type="protein sequence ID" value="GAA1564464.1"/>
    <property type="molecule type" value="Genomic_DNA"/>
</dbReference>
<sequence>MTTPAPRPTRAELERCFVAVLDGTRSREDVAAWAAPWHARPDAGVAADQVVWLALSMLSGVDTRIVPDGPYLHPDEQVRQWLDAFRQVRATSPDP</sequence>
<dbReference type="RefSeq" id="WP_344512742.1">
    <property type="nucleotide sequence ID" value="NZ_BAAAQD010000034.1"/>
</dbReference>